<dbReference type="PROSITE" id="PS50231">
    <property type="entry name" value="RICIN_B_LECTIN"/>
    <property type="match status" value="1"/>
</dbReference>
<evidence type="ECO:0000313" key="4">
    <source>
        <dbReference type="Proteomes" id="UP000618795"/>
    </source>
</evidence>
<dbReference type="Gene3D" id="2.80.10.50">
    <property type="match status" value="2"/>
</dbReference>
<proteinExistence type="predicted"/>
<protein>
    <recommendedName>
        <fullName evidence="2">Ricin B lectin domain-containing protein</fullName>
    </recommendedName>
</protein>
<name>A0A918M832_9ACTN</name>
<dbReference type="InterPro" id="IPR000772">
    <property type="entry name" value="Ricin_B_lectin"/>
</dbReference>
<dbReference type="InterPro" id="IPR035992">
    <property type="entry name" value="Ricin_B-like_lectins"/>
</dbReference>
<dbReference type="Pfam" id="PF00652">
    <property type="entry name" value="Ricin_B_lectin"/>
    <property type="match status" value="1"/>
</dbReference>
<keyword evidence="4" id="KW-1185">Reference proteome</keyword>
<dbReference type="SMART" id="SM00458">
    <property type="entry name" value="RICIN"/>
    <property type="match status" value="1"/>
</dbReference>
<reference evidence="3" key="2">
    <citation type="submission" date="2020-09" db="EMBL/GenBank/DDBJ databases">
        <authorList>
            <person name="Sun Q."/>
            <person name="Ohkuma M."/>
        </authorList>
    </citation>
    <scope>NUCLEOTIDE SEQUENCE</scope>
    <source>
        <strain evidence="3">JCM 4369</strain>
    </source>
</reference>
<dbReference type="SUPFAM" id="SSF50370">
    <property type="entry name" value="Ricin B-like lectins"/>
    <property type="match status" value="2"/>
</dbReference>
<dbReference type="CDD" id="cd00161">
    <property type="entry name" value="beta-trefoil_Ricin-like"/>
    <property type="match status" value="1"/>
</dbReference>
<evidence type="ECO:0000313" key="3">
    <source>
        <dbReference type="EMBL" id="GGU74806.1"/>
    </source>
</evidence>
<feature type="chain" id="PRO_5037242183" description="Ricin B lectin domain-containing protein" evidence="1">
    <location>
        <begin position="27"/>
        <end position="351"/>
    </location>
</feature>
<comment type="caution">
    <text evidence="3">The sequence shown here is derived from an EMBL/GenBank/DDBJ whole genome shotgun (WGS) entry which is preliminary data.</text>
</comment>
<dbReference type="AlphaFoldDB" id="A0A918M832"/>
<gene>
    <name evidence="3" type="ORF">GCM10010260_03380</name>
</gene>
<dbReference type="EMBL" id="BMTD01000001">
    <property type="protein sequence ID" value="GGU74806.1"/>
    <property type="molecule type" value="Genomic_DNA"/>
</dbReference>
<feature type="domain" description="Ricin B lectin" evidence="2">
    <location>
        <begin position="38"/>
        <end position="169"/>
    </location>
</feature>
<dbReference type="Proteomes" id="UP000618795">
    <property type="component" value="Unassembled WGS sequence"/>
</dbReference>
<dbReference type="RefSeq" id="WP_191870814.1">
    <property type="nucleotide sequence ID" value="NZ_BMTD01000001.1"/>
</dbReference>
<accession>A0A918M832</accession>
<evidence type="ECO:0000256" key="1">
    <source>
        <dbReference type="SAM" id="SignalP"/>
    </source>
</evidence>
<feature type="signal peptide" evidence="1">
    <location>
        <begin position="1"/>
        <end position="26"/>
    </location>
</feature>
<organism evidence="3 4">
    <name type="scientific">Streptomyces filipinensis</name>
    <dbReference type="NCBI Taxonomy" id="66887"/>
    <lineage>
        <taxon>Bacteria</taxon>
        <taxon>Bacillati</taxon>
        <taxon>Actinomycetota</taxon>
        <taxon>Actinomycetes</taxon>
        <taxon>Kitasatosporales</taxon>
        <taxon>Streptomycetaceae</taxon>
        <taxon>Streptomyces</taxon>
    </lineage>
</organism>
<evidence type="ECO:0000259" key="2">
    <source>
        <dbReference type="SMART" id="SM00458"/>
    </source>
</evidence>
<reference evidence="3" key="1">
    <citation type="journal article" date="2014" name="Int. J. Syst. Evol. Microbiol.">
        <title>Complete genome sequence of Corynebacterium casei LMG S-19264T (=DSM 44701T), isolated from a smear-ripened cheese.</title>
        <authorList>
            <consortium name="US DOE Joint Genome Institute (JGI-PGF)"/>
            <person name="Walter F."/>
            <person name="Albersmeier A."/>
            <person name="Kalinowski J."/>
            <person name="Ruckert C."/>
        </authorList>
    </citation>
    <scope>NUCLEOTIDE SEQUENCE</scope>
    <source>
        <strain evidence="3">JCM 4369</strain>
    </source>
</reference>
<sequence length="351" mass="36530">MFRRTAAAGLAAIAALVGLAAGPASAATGAGADPSTLKGLTLTSSSNGRNLDVQNGNTGDGVFLVTNSAPGHHQGWSANLTGADGSFTLVNDATGKCADAGLPLRQQPCDGRTTERWFFQPVTGTPGAFMIRNARDSKCLDVWYDARYDDAWTDTYDCNGTRAQQWRLPAGAQDAAVAAAVDHAAARCVKDTSSCSWRTRSQAPAAPLPKKCVSPVWYNGTSAPVPWTFTMARHTGWTSTLGFTFGASLGAGGASPVTAQVSQQITGSVSQNLVEDLGNSLTVTVPPRQYGWVALSELATNVTGTWTFDVNGYAWTADDTLTVPLRTDGQGGASIYLAQTSDTFTSCGSGD</sequence>
<keyword evidence="1" id="KW-0732">Signal</keyword>